<keyword evidence="1" id="KW-0175">Coiled coil</keyword>
<sequence>MQNINLNIENIHISDSNITSSAVGSIMNTTGVTDILTSDNIDEKIASTITVANNLMSEDVLLSLTGQVENITQQLTNMSFSMADQYIDKCIDSLFDIINNFFQDAGILDVIQKGIDVTNTTINYAKLGLNIASSGTTITANAIKFAQHLDQVVDETVTYIPQAREILKMDAAIAGQMFKEIILGQYNAAKQKLLDLKNSMICTSNDAVIDNVIASINGILDTVGPLIDPYLTEYTGYSVENVRLLCNTGFKLIDMITRGVKIAKMNNDIEDETSEEIYTSESIPEGETAEERAERLKKECAAKSKAEFDKHKKDFNKEEAKEKLMEWLQQQNILLQNAFYLVIIKNLITDIQVQCQKLQNSGIENIVDFLNIFDIIYKIFNLIGYIPESHKSGITFDDITELASLLSATALASAQNVSDQITNNARSSINANIQNGRQNIENIKNTQDIIPNNIEDELYNGIIYEAVQDYSDNQLVINMTVYANPMMNSDIANYIKSFKQLNGKKVFNNIRVKNILDNIQDAWDDKENISFEITAKSDNITKKFIFNITISDEEYNKYVESKAVAAAEQAGDNIGQQYEKSMAGLKNAISELANVNINIDMSLINGYFKDKVLIFDCVVKLLDSLYPVYQLIKALAHLLENYKINKEFIRTKQRVSIAEAVKTIAQTYNNIKDIINLENTNFFAVRTQKTSEFIYNNFGNPNKDGILTVDIEGTYKLYNYCIINHIIPQPELSMIKGTTFYFDIDKDGNYKDGTLDGLDNAVYNEELNEVYYNSRHRSTVASQILRSKAKGYEPLSKEIKMPNSESQSDFSSFFEKITVNTDEFEGQQAIDLNNMYCCPMPDLYDIANNRNYYDVIEFADEYTGGDAIQYSWNVKPGDYINENTILAYIHKDNVLLPVKSIFSKGKVMETSNHEFMHIYPDSCNRHICLCDTSIGNPTEFDYNKVQTVMNRMAESDIVYSLIINNMVRSLLPILLHNAYRIKEVDQDGNIINNSNVTTNFTNEIKAYDQKIQDFGNDIKSLSSDNNIKGNIGSLNELGNQILSIKNDKMYNYIKAKYNELINTKYTGDYYYIDSKNLALKSSYDGNIGSGNYNNYYMQLIANINMEQDNKYVKKYFNLINEIIKERNAFEKIDIQDLINQFNTLFNAHIYPCNNAYGLIDDIVSGSMSFEKVKKAIRTKVLNNKLSSSNVKYDDNYTYKQKYQEMNQLNADENEYGKLYDRYEQYMYKDDKTYNYNTYNAPINQLSNIYIAIKHIASEENNSINSFAFNKANANNTFTSTTQGTYINPAKTTKELIQKEAEKILNFWKDTLIAYENDLNFEKNKKELTDYMYNIGNFAEWPQGFDMTIGNDIYKLYTFIDKKEPEKVMPDLSDVNMETINIPDEPEIDYTKISDINGPGNITILDYNYWLVYMANATLFTLLPIYWANGFDMPPAMTPTLLPAIYFPIMKPINIPIINVTLVLGLAIRGIWIFPILLVINQNSQPINVIFPAIAALEMTKSIFDRTMSTIENGIPMLIDQMINQLSSENAELKKNIDKFRTYSSIFRSIPIKDKALIEEEFKAAVYDVQQEFNDEKERRKAERNQKKRDKRQVITREENLGDGMEPL</sequence>
<proteinExistence type="predicted"/>
<evidence type="ECO:0000313" key="4">
    <source>
        <dbReference type="EMBL" id="WQJ53889.1"/>
    </source>
</evidence>
<keyword evidence="3" id="KW-0472">Membrane</keyword>
<dbReference type="EMBL" id="OR769223">
    <property type="protein sequence ID" value="WQJ53889.1"/>
    <property type="molecule type" value="Genomic_DNA"/>
</dbReference>
<protein>
    <submittedName>
        <fullName evidence="4">Uncharacterized protein</fullName>
    </submittedName>
</protein>
<evidence type="ECO:0000313" key="5">
    <source>
        <dbReference type="Proteomes" id="UP001358193"/>
    </source>
</evidence>
<feature type="transmembrane region" description="Helical" evidence="3">
    <location>
        <begin position="1406"/>
        <end position="1426"/>
    </location>
</feature>
<reference evidence="4 5" key="1">
    <citation type="submission" date="2023-11" db="EMBL/GenBank/DDBJ databases">
        <authorList>
            <person name="Cook R."/>
            <person name="Crisci M."/>
            <person name="Pye H."/>
            <person name="Adriaenssens E."/>
            <person name="Santini J."/>
        </authorList>
    </citation>
    <scope>NUCLEOTIDE SEQUENCE [LARGE SCALE GENOMIC DNA]</scope>
    <source>
        <strain evidence="4">Lak_Megaphage_Sonny</strain>
    </source>
</reference>
<feature type="coiled-coil region" evidence="1">
    <location>
        <begin position="286"/>
        <end position="337"/>
    </location>
</feature>
<feature type="transmembrane region" description="Helical" evidence="3">
    <location>
        <begin position="1456"/>
        <end position="1479"/>
    </location>
</feature>
<keyword evidence="3" id="KW-1133">Transmembrane helix</keyword>
<organism evidence="4 5">
    <name type="scientific">phage Lak_Megaphage_Sonny</name>
    <dbReference type="NCBI Taxonomy" id="3109229"/>
    <lineage>
        <taxon>Viruses</taxon>
        <taxon>Duplodnaviria</taxon>
        <taxon>Heunggongvirae</taxon>
        <taxon>Uroviricota</taxon>
        <taxon>Caudoviricetes</taxon>
        <taxon>Caudoviricetes code 15 clade</taxon>
    </lineage>
</organism>
<evidence type="ECO:0000256" key="2">
    <source>
        <dbReference type="SAM" id="MobiDB-lite"/>
    </source>
</evidence>
<accession>A0ABZ0Z3V9</accession>
<name>A0ABZ0Z3V9_9CAUD</name>
<feature type="compositionally biased region" description="Basic and acidic residues" evidence="2">
    <location>
        <begin position="1574"/>
        <end position="1584"/>
    </location>
</feature>
<evidence type="ECO:0000256" key="1">
    <source>
        <dbReference type="SAM" id="Coils"/>
    </source>
</evidence>
<feature type="region of interest" description="Disordered" evidence="2">
    <location>
        <begin position="1574"/>
        <end position="1607"/>
    </location>
</feature>
<dbReference type="Proteomes" id="UP001358193">
    <property type="component" value="Segment"/>
</dbReference>
<keyword evidence="5" id="KW-1185">Reference proteome</keyword>
<keyword evidence="3" id="KW-0812">Transmembrane</keyword>
<evidence type="ECO:0000256" key="3">
    <source>
        <dbReference type="SAM" id="Phobius"/>
    </source>
</evidence>